<comment type="caution">
    <text evidence="3">The sequence shown here is derived from an EMBL/GenBank/DDBJ whole genome shotgun (WGS) entry which is preliminary data.</text>
</comment>
<feature type="chain" id="PRO_5040375281" evidence="2">
    <location>
        <begin position="24"/>
        <end position="83"/>
    </location>
</feature>
<feature type="compositionally biased region" description="Polar residues" evidence="1">
    <location>
        <begin position="37"/>
        <end position="49"/>
    </location>
</feature>
<gene>
    <name evidence="3" type="ORF">DFH94DRAFT_120207</name>
</gene>
<evidence type="ECO:0000256" key="1">
    <source>
        <dbReference type="SAM" id="MobiDB-lite"/>
    </source>
</evidence>
<dbReference type="EMBL" id="WHVB01000016">
    <property type="protein sequence ID" value="KAF8475328.1"/>
    <property type="molecule type" value="Genomic_DNA"/>
</dbReference>
<proteinExistence type="predicted"/>
<feature type="region of interest" description="Disordered" evidence="1">
    <location>
        <begin position="28"/>
        <end position="83"/>
    </location>
</feature>
<dbReference type="AlphaFoldDB" id="A0A9P5MRI5"/>
<reference evidence="3" key="2">
    <citation type="journal article" date="2020" name="Nat. Commun.">
        <title>Large-scale genome sequencing of mycorrhizal fungi provides insights into the early evolution of symbiotic traits.</title>
        <authorList>
            <person name="Miyauchi S."/>
            <person name="Kiss E."/>
            <person name="Kuo A."/>
            <person name="Drula E."/>
            <person name="Kohler A."/>
            <person name="Sanchez-Garcia M."/>
            <person name="Morin E."/>
            <person name="Andreopoulos B."/>
            <person name="Barry K.W."/>
            <person name="Bonito G."/>
            <person name="Buee M."/>
            <person name="Carver A."/>
            <person name="Chen C."/>
            <person name="Cichocki N."/>
            <person name="Clum A."/>
            <person name="Culley D."/>
            <person name="Crous P.W."/>
            <person name="Fauchery L."/>
            <person name="Girlanda M."/>
            <person name="Hayes R.D."/>
            <person name="Keri Z."/>
            <person name="LaButti K."/>
            <person name="Lipzen A."/>
            <person name="Lombard V."/>
            <person name="Magnuson J."/>
            <person name="Maillard F."/>
            <person name="Murat C."/>
            <person name="Nolan M."/>
            <person name="Ohm R.A."/>
            <person name="Pangilinan J."/>
            <person name="Pereira M.F."/>
            <person name="Perotto S."/>
            <person name="Peter M."/>
            <person name="Pfister S."/>
            <person name="Riley R."/>
            <person name="Sitrit Y."/>
            <person name="Stielow J.B."/>
            <person name="Szollosi G."/>
            <person name="Zifcakova L."/>
            <person name="Stursova M."/>
            <person name="Spatafora J.W."/>
            <person name="Tedersoo L."/>
            <person name="Vaario L.M."/>
            <person name="Yamada A."/>
            <person name="Yan M."/>
            <person name="Wang P."/>
            <person name="Xu J."/>
            <person name="Bruns T."/>
            <person name="Baldrian P."/>
            <person name="Vilgalys R."/>
            <person name="Dunand C."/>
            <person name="Henrissat B."/>
            <person name="Grigoriev I.V."/>
            <person name="Hibbett D."/>
            <person name="Nagy L.G."/>
            <person name="Martin F.M."/>
        </authorList>
    </citation>
    <scope>NUCLEOTIDE SEQUENCE</scope>
    <source>
        <strain evidence="3">Prilba</strain>
    </source>
</reference>
<dbReference type="Proteomes" id="UP000759537">
    <property type="component" value="Unassembled WGS sequence"/>
</dbReference>
<feature type="signal peptide" evidence="2">
    <location>
        <begin position="1"/>
        <end position="23"/>
    </location>
</feature>
<organism evidence="3 4">
    <name type="scientific">Russula ochroleuca</name>
    <dbReference type="NCBI Taxonomy" id="152965"/>
    <lineage>
        <taxon>Eukaryota</taxon>
        <taxon>Fungi</taxon>
        <taxon>Dikarya</taxon>
        <taxon>Basidiomycota</taxon>
        <taxon>Agaricomycotina</taxon>
        <taxon>Agaricomycetes</taxon>
        <taxon>Russulales</taxon>
        <taxon>Russulaceae</taxon>
        <taxon>Russula</taxon>
    </lineage>
</organism>
<keyword evidence="2" id="KW-0732">Signal</keyword>
<reference evidence="3" key="1">
    <citation type="submission" date="2019-10" db="EMBL/GenBank/DDBJ databases">
        <authorList>
            <consortium name="DOE Joint Genome Institute"/>
            <person name="Kuo A."/>
            <person name="Miyauchi S."/>
            <person name="Kiss E."/>
            <person name="Drula E."/>
            <person name="Kohler A."/>
            <person name="Sanchez-Garcia M."/>
            <person name="Andreopoulos B."/>
            <person name="Barry K.W."/>
            <person name="Bonito G."/>
            <person name="Buee M."/>
            <person name="Carver A."/>
            <person name="Chen C."/>
            <person name="Cichocki N."/>
            <person name="Clum A."/>
            <person name="Culley D."/>
            <person name="Crous P.W."/>
            <person name="Fauchery L."/>
            <person name="Girlanda M."/>
            <person name="Hayes R."/>
            <person name="Keri Z."/>
            <person name="LaButti K."/>
            <person name="Lipzen A."/>
            <person name="Lombard V."/>
            <person name="Magnuson J."/>
            <person name="Maillard F."/>
            <person name="Morin E."/>
            <person name="Murat C."/>
            <person name="Nolan M."/>
            <person name="Ohm R."/>
            <person name="Pangilinan J."/>
            <person name="Pereira M."/>
            <person name="Perotto S."/>
            <person name="Peter M."/>
            <person name="Riley R."/>
            <person name="Sitrit Y."/>
            <person name="Stielow B."/>
            <person name="Szollosi G."/>
            <person name="Zifcakova L."/>
            <person name="Stursova M."/>
            <person name="Spatafora J.W."/>
            <person name="Tedersoo L."/>
            <person name="Vaario L.-M."/>
            <person name="Yamada A."/>
            <person name="Yan M."/>
            <person name="Wang P."/>
            <person name="Xu J."/>
            <person name="Bruns T."/>
            <person name="Baldrian P."/>
            <person name="Vilgalys R."/>
            <person name="Henrissat B."/>
            <person name="Grigoriev I.V."/>
            <person name="Hibbett D."/>
            <person name="Nagy L.G."/>
            <person name="Martin F.M."/>
        </authorList>
    </citation>
    <scope>NUCLEOTIDE SEQUENCE</scope>
    <source>
        <strain evidence="3">Prilba</strain>
    </source>
</reference>
<evidence type="ECO:0000313" key="4">
    <source>
        <dbReference type="Proteomes" id="UP000759537"/>
    </source>
</evidence>
<keyword evidence="4" id="KW-1185">Reference proteome</keyword>
<name>A0A9P5MRI5_9AGAM</name>
<accession>A0A9P5MRI5</accession>
<protein>
    <submittedName>
        <fullName evidence="3">Uncharacterized protein</fullName>
    </submittedName>
</protein>
<evidence type="ECO:0000256" key="2">
    <source>
        <dbReference type="SAM" id="SignalP"/>
    </source>
</evidence>
<sequence>MLRSEPPSLFVILSLILLQALIAVDEPTISDGPADSHQANDFPGNQFSHSVPHHPITKHFRSESLGTPAPAHGQPEGRREDLH</sequence>
<evidence type="ECO:0000313" key="3">
    <source>
        <dbReference type="EMBL" id="KAF8475328.1"/>
    </source>
</evidence>